<gene>
    <name evidence="9" type="ORF">GSF08_07785</name>
</gene>
<keyword evidence="6 7" id="KW-0472">Membrane</keyword>
<keyword evidence="10" id="KW-1185">Reference proteome</keyword>
<feature type="domain" description="YetF C-terminal" evidence="8">
    <location>
        <begin position="81"/>
        <end position="200"/>
    </location>
</feature>
<dbReference type="InterPro" id="IPR023090">
    <property type="entry name" value="UPF0702_alpha/beta_dom_sf"/>
</dbReference>
<keyword evidence="3" id="KW-1003">Cell membrane</keyword>
<organism evidence="9 10">
    <name type="scientific">Copranaerobaculum intestinale</name>
    <dbReference type="NCBI Taxonomy" id="2692629"/>
    <lineage>
        <taxon>Bacteria</taxon>
        <taxon>Bacillati</taxon>
        <taxon>Bacillota</taxon>
        <taxon>Erysipelotrichia</taxon>
        <taxon>Erysipelotrichales</taxon>
        <taxon>Erysipelotrichaceae</taxon>
        <taxon>Copranaerobaculum</taxon>
    </lineage>
</organism>
<reference evidence="9 10" key="1">
    <citation type="submission" date="2019-12" db="EMBL/GenBank/DDBJ databases">
        <authorList>
            <person name="Yang R."/>
        </authorList>
    </citation>
    <scope>NUCLEOTIDE SEQUENCE [LARGE SCALE GENOMIC DNA]</scope>
    <source>
        <strain evidence="9 10">DONG20-135</strain>
    </source>
</reference>
<dbReference type="PANTHER" id="PTHR34582:SF6">
    <property type="entry name" value="UPF0702 TRANSMEMBRANE PROTEIN YCAP"/>
    <property type="match status" value="1"/>
</dbReference>
<name>A0A6N8U6L9_9FIRM</name>
<accession>A0A6N8U6L9</accession>
<feature type="transmembrane region" description="Helical" evidence="7">
    <location>
        <begin position="6"/>
        <end position="26"/>
    </location>
</feature>
<evidence type="ECO:0000256" key="5">
    <source>
        <dbReference type="ARBA" id="ARBA00022989"/>
    </source>
</evidence>
<evidence type="ECO:0000256" key="4">
    <source>
        <dbReference type="ARBA" id="ARBA00022692"/>
    </source>
</evidence>
<evidence type="ECO:0000256" key="3">
    <source>
        <dbReference type="ARBA" id="ARBA00022475"/>
    </source>
</evidence>
<dbReference type="InterPro" id="IPR007353">
    <property type="entry name" value="DUF421"/>
</dbReference>
<dbReference type="EMBL" id="WUUQ01000002">
    <property type="protein sequence ID" value="MXQ73838.1"/>
    <property type="molecule type" value="Genomic_DNA"/>
</dbReference>
<evidence type="ECO:0000256" key="7">
    <source>
        <dbReference type="SAM" id="Phobius"/>
    </source>
</evidence>
<comment type="caution">
    <text evidence="9">The sequence shown here is derived from an EMBL/GenBank/DDBJ whole genome shotgun (WGS) entry which is preliminary data.</text>
</comment>
<dbReference type="PANTHER" id="PTHR34582">
    <property type="entry name" value="UPF0702 TRANSMEMBRANE PROTEIN YCAP"/>
    <property type="match status" value="1"/>
</dbReference>
<evidence type="ECO:0000313" key="10">
    <source>
        <dbReference type="Proteomes" id="UP000434036"/>
    </source>
</evidence>
<dbReference type="Proteomes" id="UP000434036">
    <property type="component" value="Unassembled WGS sequence"/>
</dbReference>
<evidence type="ECO:0000256" key="1">
    <source>
        <dbReference type="ARBA" id="ARBA00004651"/>
    </source>
</evidence>
<comment type="subcellular location">
    <subcellularLocation>
        <location evidence="1">Cell membrane</location>
        <topology evidence="1">Multi-pass membrane protein</topology>
    </subcellularLocation>
</comment>
<evidence type="ECO:0000256" key="2">
    <source>
        <dbReference type="ARBA" id="ARBA00006448"/>
    </source>
</evidence>
<evidence type="ECO:0000256" key="6">
    <source>
        <dbReference type="ARBA" id="ARBA00023136"/>
    </source>
</evidence>
<dbReference type="GO" id="GO:0005886">
    <property type="term" value="C:plasma membrane"/>
    <property type="evidence" value="ECO:0007669"/>
    <property type="project" value="UniProtKB-SubCell"/>
</dbReference>
<keyword evidence="5 7" id="KW-1133">Transmembrane helix</keyword>
<evidence type="ECO:0000313" key="9">
    <source>
        <dbReference type="EMBL" id="MXQ73838.1"/>
    </source>
</evidence>
<evidence type="ECO:0000259" key="8">
    <source>
        <dbReference type="Pfam" id="PF04239"/>
    </source>
</evidence>
<feature type="transmembrane region" description="Helical" evidence="7">
    <location>
        <begin position="58"/>
        <end position="78"/>
    </location>
</feature>
<feature type="transmembrane region" description="Helical" evidence="7">
    <location>
        <begin position="33"/>
        <end position="52"/>
    </location>
</feature>
<proteinExistence type="inferred from homology"/>
<keyword evidence="4 7" id="KW-0812">Transmembrane</keyword>
<comment type="similarity">
    <text evidence="2">Belongs to the UPF0702 family.</text>
</comment>
<protein>
    <submittedName>
        <fullName evidence="9">DUF421 domain-containing protein</fullName>
    </submittedName>
</protein>
<reference evidence="9 10" key="2">
    <citation type="submission" date="2020-01" db="EMBL/GenBank/DDBJ databases">
        <title>Clostridiaceae sp. nov. isolated from the gut of human by culturomics.</title>
        <authorList>
            <person name="Chang Y."/>
        </authorList>
    </citation>
    <scope>NUCLEOTIDE SEQUENCE [LARGE SCALE GENOMIC DNA]</scope>
    <source>
        <strain evidence="9 10">DONG20-135</strain>
    </source>
</reference>
<sequence>MSEYFNLIWKCCLCYFIIILALRIMGKREVGELSIFDIVIYLVMSELLALSIENNGSILKSIVPIATLAILQIVISWIQLKSKKARDLIDGKSSIIIHNGHINQDVMRKERYTIDDLMQQLRDKDACTPDEVAFAVLENSGNLSVLTKNKCKVKHPYPLVSDGIIDEQALKDIDKDQDWLKHVLANEGVDDYRDVFLCLYQKDGMFVIRKETDSRNELLSN</sequence>
<dbReference type="RefSeq" id="WP_160625244.1">
    <property type="nucleotide sequence ID" value="NZ_WUUQ01000002.1"/>
</dbReference>
<dbReference type="Pfam" id="PF04239">
    <property type="entry name" value="DUF421"/>
    <property type="match status" value="1"/>
</dbReference>
<dbReference type="AlphaFoldDB" id="A0A6N8U6L9"/>
<dbReference type="Gene3D" id="3.30.240.20">
    <property type="entry name" value="bsu07140 like domains"/>
    <property type="match status" value="2"/>
</dbReference>